<evidence type="ECO:0000313" key="2">
    <source>
        <dbReference type="Proteomes" id="UP000514713"/>
    </source>
</evidence>
<accession>A0A7D7LHX5</accession>
<protein>
    <submittedName>
        <fullName evidence="1">Uncharacterized protein</fullName>
    </submittedName>
</protein>
<dbReference type="KEGG" id="ned:HUN01_27815"/>
<name>A0A7D7LHX5_9NOSO</name>
<keyword evidence="2" id="KW-1185">Reference proteome</keyword>
<dbReference type="AlphaFoldDB" id="A0A7D7LHX5"/>
<dbReference type="EMBL" id="CP054698">
    <property type="protein sequence ID" value="QMS91212.1"/>
    <property type="molecule type" value="Genomic_DNA"/>
</dbReference>
<dbReference type="Proteomes" id="UP000514713">
    <property type="component" value="Chromosome"/>
</dbReference>
<proteinExistence type="predicted"/>
<evidence type="ECO:0000313" key="1">
    <source>
        <dbReference type="EMBL" id="QMS91212.1"/>
    </source>
</evidence>
<reference evidence="2" key="1">
    <citation type="submission" date="2020-06" db="EMBL/GenBank/DDBJ databases">
        <title>Nostoc edaphicum CCNP1411 genome.</title>
        <authorList>
            <person name="Fidor A."/>
            <person name="Grabski M."/>
            <person name="Gawor J."/>
            <person name="Gromadka R."/>
            <person name="Wegrzyn G."/>
            <person name="Mazur-Marzec H."/>
        </authorList>
    </citation>
    <scope>NUCLEOTIDE SEQUENCE [LARGE SCALE GENOMIC DNA]</scope>
    <source>
        <strain evidence="2">CCNP1411</strain>
    </source>
</reference>
<sequence length="48" mass="5576">MKILDHKDAMNRRLYKRPIIVETAIYRVFCLNRTVLSAMGAKQSLPGR</sequence>
<gene>
    <name evidence="1" type="ORF">HUN01_27815</name>
</gene>
<organism evidence="1 2">
    <name type="scientific">Nostoc edaphicum CCNP1411</name>
    <dbReference type="NCBI Taxonomy" id="1472755"/>
    <lineage>
        <taxon>Bacteria</taxon>
        <taxon>Bacillati</taxon>
        <taxon>Cyanobacteriota</taxon>
        <taxon>Cyanophyceae</taxon>
        <taxon>Nostocales</taxon>
        <taxon>Nostocaceae</taxon>
        <taxon>Nostoc</taxon>
    </lineage>
</organism>
<dbReference type="RefSeq" id="WP_181928865.1">
    <property type="nucleotide sequence ID" value="NZ_CP054698.1"/>
</dbReference>